<accession>A0ABR2U8Y7</accession>
<protein>
    <submittedName>
        <fullName evidence="2">Uncharacterized protein</fullName>
    </submittedName>
</protein>
<evidence type="ECO:0000313" key="3">
    <source>
        <dbReference type="Proteomes" id="UP001396334"/>
    </source>
</evidence>
<keyword evidence="3" id="KW-1185">Reference proteome</keyword>
<comment type="caution">
    <text evidence="2">The sequence shown here is derived from an EMBL/GenBank/DDBJ whole genome shotgun (WGS) entry which is preliminary data.</text>
</comment>
<feature type="region of interest" description="Disordered" evidence="1">
    <location>
        <begin position="1"/>
        <end position="43"/>
    </location>
</feature>
<feature type="compositionally biased region" description="Polar residues" evidence="1">
    <location>
        <begin position="14"/>
        <end position="26"/>
    </location>
</feature>
<proteinExistence type="predicted"/>
<organism evidence="2 3">
    <name type="scientific">Hibiscus sabdariffa</name>
    <name type="common">roselle</name>
    <dbReference type="NCBI Taxonomy" id="183260"/>
    <lineage>
        <taxon>Eukaryota</taxon>
        <taxon>Viridiplantae</taxon>
        <taxon>Streptophyta</taxon>
        <taxon>Embryophyta</taxon>
        <taxon>Tracheophyta</taxon>
        <taxon>Spermatophyta</taxon>
        <taxon>Magnoliopsida</taxon>
        <taxon>eudicotyledons</taxon>
        <taxon>Gunneridae</taxon>
        <taxon>Pentapetalae</taxon>
        <taxon>rosids</taxon>
        <taxon>malvids</taxon>
        <taxon>Malvales</taxon>
        <taxon>Malvaceae</taxon>
        <taxon>Malvoideae</taxon>
        <taxon>Hibiscus</taxon>
    </lineage>
</organism>
<reference evidence="2 3" key="1">
    <citation type="journal article" date="2024" name="G3 (Bethesda)">
        <title>Genome assembly of Hibiscus sabdariffa L. provides insights into metabolisms of medicinal natural products.</title>
        <authorList>
            <person name="Kim T."/>
        </authorList>
    </citation>
    <scope>NUCLEOTIDE SEQUENCE [LARGE SCALE GENOMIC DNA]</scope>
    <source>
        <strain evidence="2">TK-2024</strain>
        <tissue evidence="2">Old leaves</tissue>
    </source>
</reference>
<name>A0ABR2U8Y7_9ROSI</name>
<evidence type="ECO:0000256" key="1">
    <source>
        <dbReference type="SAM" id="MobiDB-lite"/>
    </source>
</evidence>
<evidence type="ECO:0000313" key="2">
    <source>
        <dbReference type="EMBL" id="KAK9046026.1"/>
    </source>
</evidence>
<dbReference type="EMBL" id="JBBPBN010000001">
    <property type="protein sequence ID" value="KAK9046026.1"/>
    <property type="molecule type" value="Genomic_DNA"/>
</dbReference>
<dbReference type="Proteomes" id="UP001396334">
    <property type="component" value="Unassembled WGS sequence"/>
</dbReference>
<gene>
    <name evidence="2" type="ORF">V6N11_051928</name>
</gene>
<sequence>MQPVPNATVEVSAPDQQSNILSPTTREASHQEHCARSASSEPQVAALLPTDSESSRQMAYVEPGEMPASPEHLSCGDFFRMTSQQAIPVSEHLGTQLSSAKHGVVVSDVCTDGLEGMPTVEENEAPTMAMDPEVASSPGLNNVVAFADADWGSRGMLDMKLLCTGG</sequence>